<keyword evidence="2" id="KW-0472">Membrane</keyword>
<name>A0A1E3SMB0_MYCIE</name>
<feature type="chain" id="PRO_5043144312" description="C-type lysozyme inhibitor domain-containing protein" evidence="5">
    <location>
        <begin position="21"/>
        <end position="203"/>
    </location>
</feature>
<evidence type="ECO:0000313" key="8">
    <source>
        <dbReference type="Proteomes" id="UP000192739"/>
    </source>
</evidence>
<keyword evidence="3" id="KW-0564">Palmitate</keyword>
<accession>A0A1E3SMB0</accession>
<evidence type="ECO:0000256" key="3">
    <source>
        <dbReference type="ARBA" id="ARBA00023139"/>
    </source>
</evidence>
<dbReference type="OrthoDB" id="5565855at2"/>
<dbReference type="InterPro" id="IPR052755">
    <property type="entry name" value="Lysozyme_Inhibitor_LprI"/>
</dbReference>
<organism evidence="7 8">
    <name type="scientific">Mycobacterium intermedium</name>
    <dbReference type="NCBI Taxonomy" id="28445"/>
    <lineage>
        <taxon>Bacteria</taxon>
        <taxon>Bacillati</taxon>
        <taxon>Actinomycetota</taxon>
        <taxon>Actinomycetes</taxon>
        <taxon>Mycobacteriales</taxon>
        <taxon>Mycobacteriaceae</taxon>
        <taxon>Mycobacterium</taxon>
        <taxon>Mycobacterium simiae complex</taxon>
    </lineage>
</organism>
<evidence type="ECO:0000256" key="5">
    <source>
        <dbReference type="SAM" id="SignalP"/>
    </source>
</evidence>
<evidence type="ECO:0000256" key="2">
    <source>
        <dbReference type="ARBA" id="ARBA00023136"/>
    </source>
</evidence>
<feature type="signal peptide" evidence="5">
    <location>
        <begin position="1"/>
        <end position="20"/>
    </location>
</feature>
<dbReference type="PROSITE" id="PS51257">
    <property type="entry name" value="PROKAR_LIPOPROTEIN"/>
    <property type="match status" value="1"/>
</dbReference>
<evidence type="ECO:0000256" key="1">
    <source>
        <dbReference type="ARBA" id="ARBA00022729"/>
    </source>
</evidence>
<dbReference type="PANTHER" id="PTHR37549">
    <property type="entry name" value="LIPOPROTEIN LPRI"/>
    <property type="match status" value="1"/>
</dbReference>
<keyword evidence="8" id="KW-1185">Reference proteome</keyword>
<sequence>MRLIAIVLTALLLGACSSKTTPPPAANSGPTLDCAKPANSAQQLVCGDLVLRDLDNRVADGYQRALDRTGADKSALTDAQNKWAAERDACSQNADVPLCVREAYQTRLVQLAMSDPATAIPPVVTFRCPAEDSPLTAQFFNQFEPPAAVLEWKGKQHILFAQPSGSGSRYGRQGIEYWEHQGEVRLDFTGIPGGTKFVCKTPS</sequence>
<gene>
    <name evidence="7" type="ORF">BST27_04725</name>
</gene>
<evidence type="ECO:0000256" key="4">
    <source>
        <dbReference type="ARBA" id="ARBA00023288"/>
    </source>
</evidence>
<dbReference type="InterPro" id="IPR018660">
    <property type="entry name" value="MliC"/>
</dbReference>
<dbReference type="Proteomes" id="UP000192739">
    <property type="component" value="Unassembled WGS sequence"/>
</dbReference>
<dbReference type="Gene3D" id="2.40.128.200">
    <property type="match status" value="1"/>
</dbReference>
<reference evidence="7 8" key="1">
    <citation type="submission" date="2017-02" db="EMBL/GenBank/DDBJ databases">
        <title>The new phylogeny of genus Mycobacterium.</title>
        <authorList>
            <person name="Tortoli E."/>
            <person name="Trovato A."/>
            <person name="Cirillo D.M."/>
        </authorList>
    </citation>
    <scope>NUCLEOTIDE SEQUENCE [LARGE SCALE GENOMIC DNA]</scope>
    <source>
        <strain evidence="7 8">DSM 44049</strain>
    </source>
</reference>
<dbReference type="EMBL" id="MVHT01000008">
    <property type="protein sequence ID" value="ORB09662.1"/>
    <property type="molecule type" value="Genomic_DNA"/>
</dbReference>
<keyword evidence="4" id="KW-0449">Lipoprotein</keyword>
<proteinExistence type="predicted"/>
<dbReference type="STRING" id="28445.BHQ20_00050"/>
<dbReference type="SUPFAM" id="SSF141488">
    <property type="entry name" value="YdhA-like"/>
    <property type="match status" value="1"/>
</dbReference>
<evidence type="ECO:0000313" key="7">
    <source>
        <dbReference type="EMBL" id="ORB09662.1"/>
    </source>
</evidence>
<dbReference type="Pfam" id="PF09864">
    <property type="entry name" value="MliC"/>
    <property type="match status" value="1"/>
</dbReference>
<protein>
    <recommendedName>
        <fullName evidence="6">C-type lysozyme inhibitor domain-containing protein</fullName>
    </recommendedName>
</protein>
<dbReference type="GO" id="GO:0005576">
    <property type="term" value="C:extracellular region"/>
    <property type="evidence" value="ECO:0007669"/>
    <property type="project" value="TreeGrafter"/>
</dbReference>
<keyword evidence="1 5" id="KW-0732">Signal</keyword>
<dbReference type="AlphaFoldDB" id="A0A1E3SMB0"/>
<dbReference type="InterPro" id="IPR036328">
    <property type="entry name" value="MliC_sf"/>
</dbReference>
<dbReference type="PANTHER" id="PTHR37549:SF1">
    <property type="entry name" value="LIPOPROTEIN LPRI"/>
    <property type="match status" value="1"/>
</dbReference>
<evidence type="ECO:0000259" key="6">
    <source>
        <dbReference type="Pfam" id="PF09864"/>
    </source>
</evidence>
<dbReference type="RefSeq" id="WP_069417048.1">
    <property type="nucleotide sequence ID" value="NZ_CBCRZH010000008.1"/>
</dbReference>
<feature type="domain" description="C-type lysozyme inhibitor" evidence="6">
    <location>
        <begin position="126"/>
        <end position="189"/>
    </location>
</feature>
<comment type="caution">
    <text evidence="7">The sequence shown here is derived from an EMBL/GenBank/DDBJ whole genome shotgun (WGS) entry which is preliminary data.</text>
</comment>